<organism evidence="1 2">
    <name type="scientific">Sphaerospermopsis aphanizomenoides LEGE 00250</name>
    <dbReference type="NCBI Taxonomy" id="2777972"/>
    <lineage>
        <taxon>Bacteria</taxon>
        <taxon>Bacillati</taxon>
        <taxon>Cyanobacteriota</taxon>
        <taxon>Cyanophyceae</taxon>
        <taxon>Nostocales</taxon>
        <taxon>Aphanizomenonaceae</taxon>
        <taxon>Sphaerospermopsis</taxon>
        <taxon>Sphaerospermopsis aphanizomenoides</taxon>
    </lineage>
</organism>
<sequence>MNYQPNSDYDSAWKEAITVYLEQFIEYCFPEVYQDINWEKGYETLDTELQELIRDAETGRRLADKLVKVTLRNGEKALVLIHIEIQGQEQDDFAERMYIRHLQKRNYGTYLWGQGEAFGISRCLIFPLNYRPNASPLQLMTN</sequence>
<protein>
    <recommendedName>
        <fullName evidence="3">Transposase</fullName>
    </recommendedName>
</protein>
<dbReference type="RefSeq" id="WP_193943178.1">
    <property type="nucleotide sequence ID" value="NZ_JADEWB010000084.1"/>
</dbReference>
<comment type="caution">
    <text evidence="1">The sequence shown here is derived from an EMBL/GenBank/DDBJ whole genome shotgun (WGS) entry which is preliminary data.</text>
</comment>
<proteinExistence type="predicted"/>
<name>A0ABR9VGJ8_9CYAN</name>
<accession>A0ABR9VGJ8</accession>
<dbReference type="Proteomes" id="UP000606776">
    <property type="component" value="Unassembled WGS sequence"/>
</dbReference>
<dbReference type="EMBL" id="JADEWB010000084">
    <property type="protein sequence ID" value="MBE9237237.1"/>
    <property type="molecule type" value="Genomic_DNA"/>
</dbReference>
<keyword evidence="2" id="KW-1185">Reference proteome</keyword>
<gene>
    <name evidence="1" type="ORF">IQ227_14675</name>
</gene>
<evidence type="ECO:0000313" key="1">
    <source>
        <dbReference type="EMBL" id="MBE9237237.1"/>
    </source>
</evidence>
<evidence type="ECO:0008006" key="3">
    <source>
        <dbReference type="Google" id="ProtNLM"/>
    </source>
</evidence>
<evidence type="ECO:0000313" key="2">
    <source>
        <dbReference type="Proteomes" id="UP000606776"/>
    </source>
</evidence>
<reference evidence="1 2" key="1">
    <citation type="submission" date="2020-10" db="EMBL/GenBank/DDBJ databases">
        <authorList>
            <person name="Castelo-Branco R."/>
            <person name="Eusebio N."/>
            <person name="Adriana R."/>
            <person name="Vieira A."/>
            <person name="Brugerolle De Fraissinette N."/>
            <person name="Rezende De Castro R."/>
            <person name="Schneider M.P."/>
            <person name="Vasconcelos V."/>
            <person name="Leao P.N."/>
        </authorList>
    </citation>
    <scope>NUCLEOTIDE SEQUENCE [LARGE SCALE GENOMIC DNA]</scope>
    <source>
        <strain evidence="1 2">LEGE 00250</strain>
    </source>
</reference>